<evidence type="ECO:0000313" key="2">
    <source>
        <dbReference type="EMBL" id="MFK7160626.1"/>
    </source>
</evidence>
<dbReference type="RefSeq" id="WP_405338518.1">
    <property type="nucleotide sequence ID" value="NZ_JBANFI010000003.1"/>
</dbReference>
<evidence type="ECO:0008006" key="4">
    <source>
        <dbReference type="Google" id="ProtNLM"/>
    </source>
</evidence>
<dbReference type="SUPFAM" id="SSF56935">
    <property type="entry name" value="Porins"/>
    <property type="match status" value="1"/>
</dbReference>
<protein>
    <recommendedName>
        <fullName evidence="4">Porin</fullName>
    </recommendedName>
</protein>
<evidence type="ECO:0000256" key="1">
    <source>
        <dbReference type="SAM" id="SignalP"/>
    </source>
</evidence>
<keyword evidence="1" id="KW-0732">Signal</keyword>
<proteinExistence type="predicted"/>
<gene>
    <name evidence="2" type="ORF">V6U78_06205</name>
</gene>
<comment type="caution">
    <text evidence="2">The sequence shown here is derived from an EMBL/GenBank/DDBJ whole genome shotgun (WGS) entry which is preliminary data.</text>
</comment>
<dbReference type="EMBL" id="JBANFI010000003">
    <property type="protein sequence ID" value="MFK7160626.1"/>
    <property type="molecule type" value="Genomic_DNA"/>
</dbReference>
<evidence type="ECO:0000313" key="3">
    <source>
        <dbReference type="Proteomes" id="UP001621714"/>
    </source>
</evidence>
<keyword evidence="3" id="KW-1185">Reference proteome</keyword>
<accession>A0ABW8PXB9</accession>
<name>A0ABW8PXB9_9GAMM</name>
<reference evidence="2 3" key="1">
    <citation type="submission" date="2024-02" db="EMBL/GenBank/DDBJ databases">
        <title>Marinospirillum sp. MEB 164 isolated from Lonar lake sediment.</title>
        <authorList>
            <person name="Joshi A."/>
            <person name="Thite S."/>
        </authorList>
    </citation>
    <scope>NUCLEOTIDE SEQUENCE [LARGE SCALE GENOMIC DNA]</scope>
    <source>
        <strain evidence="2 3">MEB164</strain>
    </source>
</reference>
<dbReference type="Proteomes" id="UP001621714">
    <property type="component" value="Unassembled WGS sequence"/>
</dbReference>
<sequence length="341" mass="36735">MKLRHKLAGTVALPLALAVAASTATAATIFENDQHRVNFGGFVAAQANWTIFDDAVGQDSDIDYGMSLGTSRMNLSYTRQTDAGPITILFENDFNGPSGSNYRLRHAAIMWDGWVAGFSWSGAANLTGLGETIDAGGTANTSAMAQRTMVLGRNIPVAEGMTVGVFLEDRTNSFSTGVGQTDRDANTALPDAVVNFRANLGATQLFGAATLLQFDDAEATGDAKTESQVELTFGARSQITDELRVHLALTNTNDNDDTYVSVGAQYRINQQLRTNLLVEQALRDADDSDYTALWANAFYTMPSGWEWGGELRYMTADDNAGKLNGLGDSDMRISLQAKYAF</sequence>
<feature type="signal peptide" evidence="1">
    <location>
        <begin position="1"/>
        <end position="26"/>
    </location>
</feature>
<feature type="chain" id="PRO_5046009884" description="Porin" evidence="1">
    <location>
        <begin position="27"/>
        <end position="341"/>
    </location>
</feature>
<organism evidence="2 3">
    <name type="scientific">Marinospirillum alkalitolerans</name>
    <dbReference type="NCBI Taxonomy" id="3123374"/>
    <lineage>
        <taxon>Bacteria</taxon>
        <taxon>Pseudomonadati</taxon>
        <taxon>Pseudomonadota</taxon>
        <taxon>Gammaproteobacteria</taxon>
        <taxon>Oceanospirillales</taxon>
        <taxon>Oceanospirillaceae</taxon>
        <taxon>Marinospirillum</taxon>
    </lineage>
</organism>